<dbReference type="EMBL" id="MLJW01000045">
    <property type="protein sequence ID" value="OIR06200.1"/>
    <property type="molecule type" value="Genomic_DNA"/>
</dbReference>
<gene>
    <name evidence="2" type="ORF">GALL_116730</name>
</gene>
<name>A0A1J5SQA3_9ZZZZ</name>
<accession>A0A1J5SQA3</accession>
<reference evidence="2" key="1">
    <citation type="submission" date="2016-10" db="EMBL/GenBank/DDBJ databases">
        <title>Sequence of Gallionella enrichment culture.</title>
        <authorList>
            <person name="Poehlein A."/>
            <person name="Muehling M."/>
            <person name="Daniel R."/>
        </authorList>
    </citation>
    <scope>NUCLEOTIDE SEQUENCE</scope>
</reference>
<evidence type="ECO:0000313" key="2">
    <source>
        <dbReference type="EMBL" id="OIR06200.1"/>
    </source>
</evidence>
<dbReference type="AlphaFoldDB" id="A0A1J5SQA3"/>
<feature type="region of interest" description="Disordered" evidence="1">
    <location>
        <begin position="1"/>
        <end position="20"/>
    </location>
</feature>
<comment type="caution">
    <text evidence="2">The sequence shown here is derived from an EMBL/GenBank/DDBJ whole genome shotgun (WGS) entry which is preliminary data.</text>
</comment>
<organism evidence="2">
    <name type="scientific">mine drainage metagenome</name>
    <dbReference type="NCBI Taxonomy" id="410659"/>
    <lineage>
        <taxon>unclassified sequences</taxon>
        <taxon>metagenomes</taxon>
        <taxon>ecological metagenomes</taxon>
    </lineage>
</organism>
<feature type="compositionally biased region" description="Polar residues" evidence="1">
    <location>
        <begin position="1"/>
        <end position="10"/>
    </location>
</feature>
<sequence>MSQFDPSLTMQAAPFGDAGSPVIVSTKTLTTKKTLA</sequence>
<evidence type="ECO:0000256" key="1">
    <source>
        <dbReference type="SAM" id="MobiDB-lite"/>
    </source>
</evidence>
<protein>
    <submittedName>
        <fullName evidence="2">Uncharacterized protein</fullName>
    </submittedName>
</protein>
<proteinExistence type="predicted"/>